<dbReference type="RefSeq" id="WP_245628291.1">
    <property type="nucleotide sequence ID" value="NZ_LDJX01000006.1"/>
</dbReference>
<comment type="caution">
    <text evidence="3">The sequence shown here is derived from an EMBL/GenBank/DDBJ whole genome shotgun (WGS) entry which is preliminary data.</text>
</comment>
<evidence type="ECO:0000313" key="3">
    <source>
        <dbReference type="EMBL" id="KPM31003.1"/>
    </source>
</evidence>
<dbReference type="AlphaFoldDB" id="A0A0P7A3G1"/>
<evidence type="ECO:0000259" key="2">
    <source>
        <dbReference type="Pfam" id="PF01551"/>
    </source>
</evidence>
<evidence type="ECO:0000313" key="4">
    <source>
        <dbReference type="Proteomes" id="UP000050280"/>
    </source>
</evidence>
<accession>A0A0P7A3G1</accession>
<dbReference type="GO" id="GO:0004222">
    <property type="term" value="F:metalloendopeptidase activity"/>
    <property type="evidence" value="ECO:0007669"/>
    <property type="project" value="TreeGrafter"/>
</dbReference>
<dbReference type="EMBL" id="LDJX01000006">
    <property type="protein sequence ID" value="KPM31003.1"/>
    <property type="molecule type" value="Genomic_DNA"/>
</dbReference>
<dbReference type="SUPFAM" id="SSF51261">
    <property type="entry name" value="Duplicated hybrid motif"/>
    <property type="match status" value="1"/>
</dbReference>
<dbReference type="PANTHER" id="PTHR21666">
    <property type="entry name" value="PEPTIDASE-RELATED"/>
    <property type="match status" value="1"/>
</dbReference>
<feature type="domain" description="M23ase beta-sheet core" evidence="2">
    <location>
        <begin position="288"/>
        <end position="381"/>
    </location>
</feature>
<gene>
    <name evidence="3" type="ORF">I595_2982</name>
</gene>
<dbReference type="Proteomes" id="UP000050280">
    <property type="component" value="Unassembled WGS sequence"/>
</dbReference>
<dbReference type="Gene3D" id="2.70.70.10">
    <property type="entry name" value="Glucose Permease (Domain IIA)"/>
    <property type="match status" value="1"/>
</dbReference>
<organism evidence="3 4">
    <name type="scientific">Croceitalea dokdonensis DOKDO 023</name>
    <dbReference type="NCBI Taxonomy" id="1300341"/>
    <lineage>
        <taxon>Bacteria</taxon>
        <taxon>Pseudomonadati</taxon>
        <taxon>Bacteroidota</taxon>
        <taxon>Flavobacteriia</taxon>
        <taxon>Flavobacteriales</taxon>
        <taxon>Flavobacteriaceae</taxon>
        <taxon>Croceitalea</taxon>
    </lineage>
</organism>
<keyword evidence="4" id="KW-1185">Reference proteome</keyword>
<dbReference type="STRING" id="1300341.I595_2982"/>
<protein>
    <submittedName>
        <fullName evidence="3">Peptidase M23</fullName>
    </submittedName>
</protein>
<reference evidence="3 4" key="1">
    <citation type="submission" date="2015-09" db="EMBL/GenBank/DDBJ databases">
        <title>Genome sequence of the marine flavobacterium Croceitalea dokdonensis DOKDO 023 that contains proton- and sodium-pumping rhodopsins.</title>
        <authorList>
            <person name="Kwon S.-K."/>
            <person name="Lee H.K."/>
            <person name="Kwak M.-J."/>
            <person name="Kim J.F."/>
        </authorList>
    </citation>
    <scope>NUCLEOTIDE SEQUENCE [LARGE SCALE GENOMIC DNA]</scope>
    <source>
        <strain evidence="3 4">DOKDO 023</strain>
    </source>
</reference>
<dbReference type="PANTHER" id="PTHR21666:SF289">
    <property type="entry name" value="L-ALA--D-GLU ENDOPEPTIDASE"/>
    <property type="match status" value="1"/>
</dbReference>
<dbReference type="Gene3D" id="6.10.250.3150">
    <property type="match status" value="1"/>
</dbReference>
<dbReference type="InterPro" id="IPR050570">
    <property type="entry name" value="Cell_wall_metabolism_enzyme"/>
</dbReference>
<dbReference type="InterPro" id="IPR011055">
    <property type="entry name" value="Dup_hybrid_motif"/>
</dbReference>
<evidence type="ECO:0000256" key="1">
    <source>
        <dbReference type="ARBA" id="ARBA00022729"/>
    </source>
</evidence>
<name>A0A0P7A3G1_9FLAO</name>
<dbReference type="InterPro" id="IPR016047">
    <property type="entry name" value="M23ase_b-sheet_dom"/>
</dbReference>
<dbReference type="CDD" id="cd12797">
    <property type="entry name" value="M23_peptidase"/>
    <property type="match status" value="1"/>
</dbReference>
<dbReference type="PATRIC" id="fig|1300341.3.peg.3134"/>
<keyword evidence="1" id="KW-0732">Signal</keyword>
<proteinExistence type="predicted"/>
<sequence length="388" mass="45042">MATHAQTREQKSLEAKRARIQKEIKEINRLLFAEKKEKGTVLDQMDALDRKINMSQELIRVTNQQTNLLNRQINANVRKLAKLREDLTLLKDDYATLIQKSYQQRSQQNRLMFLLSSKDFFQAFKRLQYMKQYADHRKKQGEAIVKAAEDLKRTNTQLIGQRKIKEQLLADNKRVKDNLFKQINTQKELLRSIRQNESKYVAEIDKKKREARRIDREIEKLIRSAIASTNKKSGSADKNSFSLTPEAKLIANNFSSNRGKLIWPVEKGIKSQGFGKYKDKVYPGIIHQNNGVTISTDKDAVARAIFEGEVIEIMTMKTGQKGVYVRHGNYISMYYNLAEVFVKKGDKIAAKEALGKIYTSKFDGATKLKFYLYQDTKKLNPEDWVYQL</sequence>
<dbReference type="Pfam" id="PF01551">
    <property type="entry name" value="Peptidase_M23"/>
    <property type="match status" value="1"/>
</dbReference>